<evidence type="ECO:0000313" key="2">
    <source>
        <dbReference type="Proteomes" id="UP000823775"/>
    </source>
</evidence>
<protein>
    <submittedName>
        <fullName evidence="1">Uncharacterized protein</fullName>
    </submittedName>
</protein>
<proteinExistence type="predicted"/>
<sequence length="137" mass="15351">MPKREYSSRKLPEKLDDLNGKNVIRRGSFIDQGPGLRSWYYLGGVTIRCRSTQDINQGNKSGAYDDATRFHFIKVERRKRHGDGVLHFLSREGVQPLDSKERSVEILFIGSCVAVGIDDERRAAFSGAILLIGGIAK</sequence>
<reference evidence="1 2" key="1">
    <citation type="journal article" date="2021" name="BMC Genomics">
        <title>Datura genome reveals duplications of psychoactive alkaloid biosynthetic genes and high mutation rate following tissue culture.</title>
        <authorList>
            <person name="Rajewski A."/>
            <person name="Carter-House D."/>
            <person name="Stajich J."/>
            <person name="Litt A."/>
        </authorList>
    </citation>
    <scope>NUCLEOTIDE SEQUENCE [LARGE SCALE GENOMIC DNA]</scope>
    <source>
        <strain evidence="1">AR-01</strain>
    </source>
</reference>
<name>A0ABS8VXX1_DATST</name>
<organism evidence="1 2">
    <name type="scientific">Datura stramonium</name>
    <name type="common">Jimsonweed</name>
    <name type="synonym">Common thornapple</name>
    <dbReference type="NCBI Taxonomy" id="4076"/>
    <lineage>
        <taxon>Eukaryota</taxon>
        <taxon>Viridiplantae</taxon>
        <taxon>Streptophyta</taxon>
        <taxon>Embryophyta</taxon>
        <taxon>Tracheophyta</taxon>
        <taxon>Spermatophyta</taxon>
        <taxon>Magnoliopsida</taxon>
        <taxon>eudicotyledons</taxon>
        <taxon>Gunneridae</taxon>
        <taxon>Pentapetalae</taxon>
        <taxon>asterids</taxon>
        <taxon>lamiids</taxon>
        <taxon>Solanales</taxon>
        <taxon>Solanaceae</taxon>
        <taxon>Solanoideae</taxon>
        <taxon>Datureae</taxon>
        <taxon>Datura</taxon>
    </lineage>
</organism>
<dbReference type="EMBL" id="JACEIK010006008">
    <property type="protein sequence ID" value="MCE2054897.1"/>
    <property type="molecule type" value="Genomic_DNA"/>
</dbReference>
<evidence type="ECO:0000313" key="1">
    <source>
        <dbReference type="EMBL" id="MCE2054897.1"/>
    </source>
</evidence>
<dbReference type="Proteomes" id="UP000823775">
    <property type="component" value="Unassembled WGS sequence"/>
</dbReference>
<accession>A0ABS8VXX1</accession>
<keyword evidence="2" id="KW-1185">Reference proteome</keyword>
<gene>
    <name evidence="1" type="ORF">HAX54_041601</name>
</gene>
<comment type="caution">
    <text evidence="1">The sequence shown here is derived from an EMBL/GenBank/DDBJ whole genome shotgun (WGS) entry which is preliminary data.</text>
</comment>